<name>A0A455SPB7_9CHLR</name>
<dbReference type="EMBL" id="AP019376">
    <property type="protein sequence ID" value="BBH90172.1"/>
    <property type="molecule type" value="Genomic_DNA"/>
</dbReference>
<dbReference type="AlphaFoldDB" id="A0A455SPB7"/>
<dbReference type="EMBL" id="AP019376">
    <property type="protein sequence ID" value="BBH90237.1"/>
    <property type="molecule type" value="Genomic_DNA"/>
</dbReference>
<dbReference type="EMBL" id="AP019376">
    <property type="protein sequence ID" value="BBH90107.1"/>
    <property type="molecule type" value="Genomic_DNA"/>
</dbReference>
<evidence type="ECO:0000313" key="1">
    <source>
        <dbReference type="EMBL" id="BBH90107.1"/>
    </source>
</evidence>
<reference evidence="3" key="1">
    <citation type="submission" date="2018-12" db="EMBL/GenBank/DDBJ databases">
        <title>Novel natural products biosynthetic potential of the class Ktedonobacteria.</title>
        <authorList>
            <person name="Zheng Y."/>
            <person name="Saitou A."/>
            <person name="Wang C.M."/>
            <person name="Toyoda A."/>
            <person name="Minakuchi Y."/>
            <person name="Sekiguchi Y."/>
            <person name="Ueda K."/>
            <person name="Takano H."/>
            <person name="Sakai Y."/>
            <person name="Yokota A."/>
            <person name="Yabe S."/>
        </authorList>
    </citation>
    <scope>NUCLEOTIDE SEQUENCE</scope>
    <source>
        <strain evidence="3">COM3</strain>
    </source>
</reference>
<sequence length="85" mass="9824">MVEKDYTVKAGDYTLYSGSDPQEARRVFLEAANDPAYFECRIQLLKGDQLLGEFLERIGHRQQDKELLKSIEKEGEKNEADDLEQ</sequence>
<accession>A0A455SPB7</accession>
<evidence type="ECO:0000313" key="3">
    <source>
        <dbReference type="EMBL" id="BBH90237.1"/>
    </source>
</evidence>
<proteinExistence type="predicted"/>
<gene>
    <name evidence="1" type="ORF">KTC_48580</name>
    <name evidence="2" type="ORF">KTC_49230</name>
    <name evidence="3" type="ORF">KTC_49880</name>
</gene>
<evidence type="ECO:0000313" key="2">
    <source>
        <dbReference type="EMBL" id="BBH90172.1"/>
    </source>
</evidence>
<protein>
    <submittedName>
        <fullName evidence="3">Uncharacterized protein</fullName>
    </submittedName>
</protein>
<organism evidence="3">
    <name type="scientific">Thermosporothrix sp. COM3</name>
    <dbReference type="NCBI Taxonomy" id="2490863"/>
    <lineage>
        <taxon>Bacteria</taxon>
        <taxon>Bacillati</taxon>
        <taxon>Chloroflexota</taxon>
        <taxon>Ktedonobacteria</taxon>
        <taxon>Ktedonobacterales</taxon>
        <taxon>Thermosporotrichaceae</taxon>
        <taxon>Thermosporothrix</taxon>
    </lineage>
</organism>